<name>A0A956RQS2_UNCEI</name>
<reference evidence="6" key="2">
    <citation type="journal article" date="2021" name="Microbiome">
        <title>Successional dynamics and alternative stable states in a saline activated sludge microbial community over 9 years.</title>
        <authorList>
            <person name="Wang Y."/>
            <person name="Ye J."/>
            <person name="Ju F."/>
            <person name="Liu L."/>
            <person name="Boyd J.A."/>
            <person name="Deng Y."/>
            <person name="Parks D.H."/>
            <person name="Jiang X."/>
            <person name="Yin X."/>
            <person name="Woodcroft B.J."/>
            <person name="Tyson G.W."/>
            <person name="Hugenholtz P."/>
            <person name="Polz M.F."/>
            <person name="Zhang T."/>
        </authorList>
    </citation>
    <scope>NUCLEOTIDE SEQUENCE</scope>
    <source>
        <strain evidence="6">HKST-UBA01</strain>
    </source>
</reference>
<dbReference type="InterPro" id="IPR029055">
    <property type="entry name" value="Ntn_hydrolases_N"/>
</dbReference>
<gene>
    <name evidence="6" type="ORF">KC729_13865</name>
</gene>
<dbReference type="AlphaFoldDB" id="A0A956RQS2"/>
<dbReference type="EC" id="6.3.5.4" evidence="3"/>
<dbReference type="GO" id="GO:0005829">
    <property type="term" value="C:cytosol"/>
    <property type="evidence" value="ECO:0007669"/>
    <property type="project" value="TreeGrafter"/>
</dbReference>
<proteinExistence type="inferred from homology"/>
<dbReference type="Gene3D" id="3.60.20.10">
    <property type="entry name" value="Glutamine Phosphoribosylpyrophosphate, subunit 1, domain 1"/>
    <property type="match status" value="1"/>
</dbReference>
<reference evidence="6" key="1">
    <citation type="submission" date="2020-04" db="EMBL/GenBank/DDBJ databases">
        <authorList>
            <person name="Zhang T."/>
        </authorList>
    </citation>
    <scope>NUCLEOTIDE SEQUENCE</scope>
    <source>
        <strain evidence="6">HKST-UBA01</strain>
    </source>
</reference>
<sequence>MCGLVALLSPRVPIHEELLRAMRDRLVHRGPDSAGLWLRSDRRVGLAHRRLSIIDRSSSADQPMWSGDGELQIVYNGEIYNYVELRTELARLGHHFRTRSDTEVLLAAWQMWGESALPRLNGMFAFAIWDQPRRRLIVARDRFGEKPLFVGRGIHGVLAVASEMKALLAHPMIPQTVSRQSLERFGDGMWREDDSATFFHHIERLAPAHAVIFDEHGRER</sequence>
<evidence type="ECO:0000256" key="4">
    <source>
        <dbReference type="ARBA" id="ARBA00048741"/>
    </source>
</evidence>
<comment type="catalytic activity">
    <reaction evidence="4">
        <text>L-aspartate + L-glutamine + ATP + H2O = L-asparagine + L-glutamate + AMP + diphosphate + H(+)</text>
        <dbReference type="Rhea" id="RHEA:12228"/>
        <dbReference type="ChEBI" id="CHEBI:15377"/>
        <dbReference type="ChEBI" id="CHEBI:15378"/>
        <dbReference type="ChEBI" id="CHEBI:29985"/>
        <dbReference type="ChEBI" id="CHEBI:29991"/>
        <dbReference type="ChEBI" id="CHEBI:30616"/>
        <dbReference type="ChEBI" id="CHEBI:33019"/>
        <dbReference type="ChEBI" id="CHEBI:58048"/>
        <dbReference type="ChEBI" id="CHEBI:58359"/>
        <dbReference type="ChEBI" id="CHEBI:456215"/>
        <dbReference type="EC" id="6.3.5.4"/>
    </reaction>
</comment>
<accession>A0A956RQS2</accession>
<dbReference type="InterPro" id="IPR017932">
    <property type="entry name" value="GATase_2_dom"/>
</dbReference>
<evidence type="ECO:0000259" key="5">
    <source>
        <dbReference type="PROSITE" id="PS51278"/>
    </source>
</evidence>
<evidence type="ECO:0000256" key="1">
    <source>
        <dbReference type="ARBA" id="ARBA00005187"/>
    </source>
</evidence>
<comment type="caution">
    <text evidence="6">The sequence shown here is derived from an EMBL/GenBank/DDBJ whole genome shotgun (WGS) entry which is preliminary data.</text>
</comment>
<comment type="similarity">
    <text evidence="2">Belongs to the asparagine synthetase family.</text>
</comment>
<comment type="pathway">
    <text evidence="1">Amino-acid biosynthesis; L-asparagine biosynthesis; L-asparagine from L-aspartate (L-Gln route): step 1/1.</text>
</comment>
<evidence type="ECO:0000313" key="7">
    <source>
        <dbReference type="Proteomes" id="UP000697710"/>
    </source>
</evidence>
<dbReference type="CDD" id="cd00712">
    <property type="entry name" value="AsnB"/>
    <property type="match status" value="1"/>
</dbReference>
<evidence type="ECO:0000256" key="2">
    <source>
        <dbReference type="ARBA" id="ARBA00005752"/>
    </source>
</evidence>
<dbReference type="InterPro" id="IPR051786">
    <property type="entry name" value="ASN_synthetase/amidase"/>
</dbReference>
<dbReference type="Proteomes" id="UP000697710">
    <property type="component" value="Unassembled WGS sequence"/>
</dbReference>
<dbReference type="EMBL" id="JAGQHR010000472">
    <property type="protein sequence ID" value="MCA9728772.1"/>
    <property type="molecule type" value="Genomic_DNA"/>
</dbReference>
<dbReference type="PANTHER" id="PTHR43284">
    <property type="entry name" value="ASPARAGINE SYNTHETASE (GLUTAMINE-HYDROLYZING)"/>
    <property type="match status" value="1"/>
</dbReference>
<feature type="domain" description="Glutamine amidotransferase type-2" evidence="5">
    <location>
        <begin position="2"/>
        <end position="216"/>
    </location>
</feature>
<dbReference type="PANTHER" id="PTHR43284:SF1">
    <property type="entry name" value="ASPARAGINE SYNTHETASE"/>
    <property type="match status" value="1"/>
</dbReference>
<organism evidence="6 7">
    <name type="scientific">Eiseniibacteriota bacterium</name>
    <dbReference type="NCBI Taxonomy" id="2212470"/>
    <lineage>
        <taxon>Bacteria</taxon>
        <taxon>Candidatus Eiseniibacteriota</taxon>
    </lineage>
</organism>
<evidence type="ECO:0000256" key="3">
    <source>
        <dbReference type="ARBA" id="ARBA00012737"/>
    </source>
</evidence>
<protein>
    <recommendedName>
        <fullName evidence="3">asparagine synthase (glutamine-hydrolyzing)</fullName>
        <ecNumber evidence="3">6.3.5.4</ecNumber>
    </recommendedName>
</protein>
<dbReference type="GO" id="GO:0004066">
    <property type="term" value="F:asparagine synthase (glutamine-hydrolyzing) activity"/>
    <property type="evidence" value="ECO:0007669"/>
    <property type="project" value="UniProtKB-EC"/>
</dbReference>
<dbReference type="PROSITE" id="PS51278">
    <property type="entry name" value="GATASE_TYPE_2"/>
    <property type="match status" value="1"/>
</dbReference>
<dbReference type="SUPFAM" id="SSF56235">
    <property type="entry name" value="N-terminal nucleophile aminohydrolases (Ntn hydrolases)"/>
    <property type="match status" value="1"/>
</dbReference>
<evidence type="ECO:0000313" key="6">
    <source>
        <dbReference type="EMBL" id="MCA9728772.1"/>
    </source>
</evidence>
<dbReference type="Pfam" id="PF13537">
    <property type="entry name" value="GATase_7"/>
    <property type="match status" value="1"/>
</dbReference>
<feature type="non-terminal residue" evidence="6">
    <location>
        <position position="220"/>
    </location>
</feature>
<dbReference type="InterPro" id="IPR033738">
    <property type="entry name" value="AsnB_N"/>
</dbReference>